<organism evidence="8 9">
    <name type="scientific">Streptomyces griseoluteus</name>
    <dbReference type="NCBI Taxonomy" id="29306"/>
    <lineage>
        <taxon>Bacteria</taxon>
        <taxon>Bacillati</taxon>
        <taxon>Actinomycetota</taxon>
        <taxon>Actinomycetes</taxon>
        <taxon>Kitasatosporales</taxon>
        <taxon>Streptomycetaceae</taxon>
        <taxon>Streptomyces</taxon>
    </lineage>
</organism>
<dbReference type="Pfam" id="PF00155">
    <property type="entry name" value="Aminotran_1_2"/>
    <property type="match status" value="1"/>
</dbReference>
<dbReference type="EC" id="2.6.1.-" evidence="6"/>
<evidence type="ECO:0000256" key="2">
    <source>
        <dbReference type="ARBA" id="ARBA00007441"/>
    </source>
</evidence>
<dbReference type="InterPro" id="IPR004839">
    <property type="entry name" value="Aminotransferase_I/II_large"/>
</dbReference>
<keyword evidence="4 6" id="KW-0808">Transferase</keyword>
<keyword evidence="3 6" id="KW-0032">Aminotransferase</keyword>
<dbReference type="GO" id="GO:0006520">
    <property type="term" value="P:amino acid metabolic process"/>
    <property type="evidence" value="ECO:0007669"/>
    <property type="project" value="InterPro"/>
</dbReference>
<keyword evidence="9" id="KW-1185">Reference proteome</keyword>
<dbReference type="InterPro" id="IPR050596">
    <property type="entry name" value="AspAT/PAT-like"/>
</dbReference>
<proteinExistence type="inferred from homology"/>
<protein>
    <recommendedName>
        <fullName evidence="6">Aminotransferase</fullName>
        <ecNumber evidence="6">2.6.1.-</ecNumber>
    </recommendedName>
</protein>
<dbReference type="InterPro" id="IPR015421">
    <property type="entry name" value="PyrdxlP-dep_Trfase_major"/>
</dbReference>
<comment type="caution">
    <text evidence="8">The sequence shown here is derived from an EMBL/GenBank/DDBJ whole genome shotgun (WGS) entry which is preliminary data.</text>
</comment>
<name>A0A4Z1DSX2_STRGP</name>
<feature type="domain" description="Aminotransferase class I/classII large" evidence="7">
    <location>
        <begin position="61"/>
        <end position="374"/>
    </location>
</feature>
<dbReference type="PANTHER" id="PTHR46383:SF2">
    <property type="entry name" value="AMINOTRANSFERASE"/>
    <property type="match status" value="1"/>
</dbReference>
<keyword evidence="5" id="KW-0663">Pyridoxal phosphate</keyword>
<sequence>MSSDAAGTLGRGRPGRLDAIGQASSIAVNNLVYEMKEAGRDVITLSLGEAFFDLPLPAFAAGTGVDLHHYTHSRGVPRLRERLAAYYQDQCRVPVDPERELIVTAGSKMALFMALLAVVDPGDEVLVREPLWVSYPDQIRLAGGVPVAVPHQVPVGELKNHITPRTRAIVVNNPQNPSGNLLTADEVAELHRLADRYGLTLIADEAYNEFVPLGAEFISLGVCDPEKRHTVICNSMSKNYGISGWRVGYLIGNGAFLDDVLKLQQHIVTCAPSILCHFLADHFTRLLAVTRPQIQEVVARRNRVEKTLTAAGIETLSGDSTFYLFADIGRTGADSERFARDLLLDHGVSVVPGSGYGASCAGFVRVSVGAEPEARVSAGIDRLITAAVPARR</sequence>
<accession>A0A4Z1DSX2</accession>
<dbReference type="InterPro" id="IPR015424">
    <property type="entry name" value="PyrdxlP-dep_Trfase"/>
</dbReference>
<evidence type="ECO:0000256" key="1">
    <source>
        <dbReference type="ARBA" id="ARBA00001933"/>
    </source>
</evidence>
<evidence type="ECO:0000256" key="5">
    <source>
        <dbReference type="ARBA" id="ARBA00022898"/>
    </source>
</evidence>
<evidence type="ECO:0000256" key="4">
    <source>
        <dbReference type="ARBA" id="ARBA00022679"/>
    </source>
</evidence>
<dbReference type="GO" id="GO:0030170">
    <property type="term" value="F:pyridoxal phosphate binding"/>
    <property type="evidence" value="ECO:0007669"/>
    <property type="project" value="InterPro"/>
</dbReference>
<dbReference type="InterPro" id="IPR004838">
    <property type="entry name" value="NHTrfase_class1_PyrdxlP-BS"/>
</dbReference>
<comment type="cofactor">
    <cofactor evidence="1 6">
        <name>pyridoxal 5'-phosphate</name>
        <dbReference type="ChEBI" id="CHEBI:597326"/>
    </cofactor>
</comment>
<dbReference type="AlphaFoldDB" id="A0A4Z1DSX2"/>
<gene>
    <name evidence="8" type="ORF">E5082_04100</name>
</gene>
<evidence type="ECO:0000256" key="6">
    <source>
        <dbReference type="RuleBase" id="RU000481"/>
    </source>
</evidence>
<comment type="similarity">
    <text evidence="2 6">Belongs to the class-I pyridoxal-phosphate-dependent aminotransferase family.</text>
</comment>
<dbReference type="PROSITE" id="PS00105">
    <property type="entry name" value="AA_TRANSFER_CLASS_1"/>
    <property type="match status" value="1"/>
</dbReference>
<evidence type="ECO:0000259" key="7">
    <source>
        <dbReference type="Pfam" id="PF00155"/>
    </source>
</evidence>
<dbReference type="CDD" id="cd00609">
    <property type="entry name" value="AAT_like"/>
    <property type="match status" value="1"/>
</dbReference>
<dbReference type="PANTHER" id="PTHR46383">
    <property type="entry name" value="ASPARTATE AMINOTRANSFERASE"/>
    <property type="match status" value="1"/>
</dbReference>
<dbReference type="SUPFAM" id="SSF53383">
    <property type="entry name" value="PLP-dependent transferases"/>
    <property type="match status" value="1"/>
</dbReference>
<reference evidence="8 9" key="1">
    <citation type="submission" date="2019-04" db="EMBL/GenBank/DDBJ databases">
        <title>Streptomyces sp. nov. Bv016 isolated from bark of Buahinia variegata.</title>
        <authorList>
            <person name="Kanchanasin P."/>
            <person name="Tanasupawat S."/>
            <person name="Yuki M."/>
            <person name="Kudo T."/>
        </authorList>
    </citation>
    <scope>NUCLEOTIDE SEQUENCE [LARGE SCALE GENOMIC DNA]</scope>
    <source>
        <strain evidence="8 9">JCM 4765</strain>
    </source>
</reference>
<evidence type="ECO:0000313" key="8">
    <source>
        <dbReference type="EMBL" id="TGN87583.1"/>
    </source>
</evidence>
<dbReference type="Gene3D" id="3.40.640.10">
    <property type="entry name" value="Type I PLP-dependent aspartate aminotransferase-like (Major domain)"/>
    <property type="match status" value="1"/>
</dbReference>
<dbReference type="GeneID" id="91533082"/>
<dbReference type="RefSeq" id="WP_135789878.1">
    <property type="nucleotide sequence ID" value="NZ_BNBQ01000009.1"/>
</dbReference>
<dbReference type="GO" id="GO:0008483">
    <property type="term" value="F:transaminase activity"/>
    <property type="evidence" value="ECO:0007669"/>
    <property type="project" value="UniProtKB-KW"/>
</dbReference>
<dbReference type="EMBL" id="SRRU01000001">
    <property type="protein sequence ID" value="TGN87583.1"/>
    <property type="molecule type" value="Genomic_DNA"/>
</dbReference>
<dbReference type="Proteomes" id="UP000298513">
    <property type="component" value="Unassembled WGS sequence"/>
</dbReference>
<evidence type="ECO:0000256" key="3">
    <source>
        <dbReference type="ARBA" id="ARBA00022576"/>
    </source>
</evidence>
<evidence type="ECO:0000313" key="9">
    <source>
        <dbReference type="Proteomes" id="UP000298513"/>
    </source>
</evidence>